<comment type="caution">
    <text evidence="2">The sequence shown here is derived from an EMBL/GenBank/DDBJ whole genome shotgun (WGS) entry which is preliminary data.</text>
</comment>
<organism evidence="2 3">
    <name type="scientific">Zingiber officinale</name>
    <name type="common">Ginger</name>
    <name type="synonym">Amomum zingiber</name>
    <dbReference type="NCBI Taxonomy" id="94328"/>
    <lineage>
        <taxon>Eukaryota</taxon>
        <taxon>Viridiplantae</taxon>
        <taxon>Streptophyta</taxon>
        <taxon>Embryophyta</taxon>
        <taxon>Tracheophyta</taxon>
        <taxon>Spermatophyta</taxon>
        <taxon>Magnoliopsida</taxon>
        <taxon>Liliopsida</taxon>
        <taxon>Zingiberales</taxon>
        <taxon>Zingiberaceae</taxon>
        <taxon>Zingiber</taxon>
    </lineage>
</organism>
<protein>
    <submittedName>
        <fullName evidence="2">Uncharacterized protein</fullName>
    </submittedName>
</protein>
<dbReference type="AlphaFoldDB" id="A0A8J5CB14"/>
<sequence>MFVGEEYRCHCPNGNVVCLVVPTGAEVLDEDLTLGITDSLAGFVMWLQCSVSMVVEVLIFNCEWSSPALQPLTKTVVSMLLVPLLSVAHECKRKFLQFLSCHKQLLTAILQCPFEPVQEKKLRIRYPMIVPLGPSRQPVEASARARSFKIVALGPSRQPVEASARARSFQIVPLASSRDLSRQPSEAKLGHEASRACPTPPRAISLGKPLSFHLVPLTASRLCANPSL</sequence>
<feature type="region of interest" description="Disordered" evidence="1">
    <location>
        <begin position="180"/>
        <end position="200"/>
    </location>
</feature>
<proteinExistence type="predicted"/>
<accession>A0A8J5CB14</accession>
<dbReference type="EMBL" id="JACMSC010000020">
    <property type="protein sequence ID" value="KAG6471432.1"/>
    <property type="molecule type" value="Genomic_DNA"/>
</dbReference>
<keyword evidence="3" id="KW-1185">Reference proteome</keyword>
<evidence type="ECO:0000313" key="3">
    <source>
        <dbReference type="Proteomes" id="UP000734854"/>
    </source>
</evidence>
<dbReference type="Proteomes" id="UP000734854">
    <property type="component" value="Unassembled WGS sequence"/>
</dbReference>
<evidence type="ECO:0000256" key="1">
    <source>
        <dbReference type="SAM" id="MobiDB-lite"/>
    </source>
</evidence>
<reference evidence="2 3" key="1">
    <citation type="submission" date="2020-08" db="EMBL/GenBank/DDBJ databases">
        <title>Plant Genome Project.</title>
        <authorList>
            <person name="Zhang R.-G."/>
        </authorList>
    </citation>
    <scope>NUCLEOTIDE SEQUENCE [LARGE SCALE GENOMIC DNA]</scope>
    <source>
        <tissue evidence="2">Rhizome</tissue>
    </source>
</reference>
<name>A0A8J5CB14_ZINOF</name>
<evidence type="ECO:0000313" key="2">
    <source>
        <dbReference type="EMBL" id="KAG6471432.1"/>
    </source>
</evidence>
<gene>
    <name evidence="2" type="ORF">ZIOFF_068873</name>
</gene>